<reference evidence="5 6" key="1">
    <citation type="submission" date="2018-10" db="EMBL/GenBank/DDBJ databases">
        <title>Pseudomonas zhaodongensis NEAU-ST5-21(T) genome.</title>
        <authorList>
            <person name="Peng J."/>
            <person name="Liu Z.-P."/>
        </authorList>
    </citation>
    <scope>NUCLEOTIDE SEQUENCE [LARGE SCALE GENOMIC DNA]</scope>
    <source>
        <strain evidence="5 6">NEAU-ST5-21</strain>
    </source>
</reference>
<dbReference type="EMBL" id="RFFM01000001">
    <property type="protein sequence ID" value="RMH92416.1"/>
    <property type="molecule type" value="Genomic_DNA"/>
</dbReference>
<comment type="caution">
    <text evidence="5">The sequence shown here is derived from an EMBL/GenBank/DDBJ whole genome shotgun (WGS) entry which is preliminary data.</text>
</comment>
<evidence type="ECO:0000256" key="3">
    <source>
        <dbReference type="ARBA" id="ARBA00023163"/>
    </source>
</evidence>
<evidence type="ECO:0000256" key="2">
    <source>
        <dbReference type="ARBA" id="ARBA00023125"/>
    </source>
</evidence>
<evidence type="ECO:0000313" key="5">
    <source>
        <dbReference type="EMBL" id="RMH92416.1"/>
    </source>
</evidence>
<keyword evidence="1" id="KW-0805">Transcription regulation</keyword>
<name>A0A3M2HRN9_9GAMM</name>
<dbReference type="PROSITE" id="PS51118">
    <property type="entry name" value="HTH_HXLR"/>
    <property type="match status" value="1"/>
</dbReference>
<dbReference type="SUPFAM" id="SSF46785">
    <property type="entry name" value="Winged helix' DNA-binding domain"/>
    <property type="match status" value="1"/>
</dbReference>
<evidence type="ECO:0000259" key="4">
    <source>
        <dbReference type="PROSITE" id="PS51118"/>
    </source>
</evidence>
<feature type="domain" description="HTH hxlR-type" evidence="4">
    <location>
        <begin position="14"/>
        <end position="115"/>
    </location>
</feature>
<keyword evidence="3" id="KW-0804">Transcription</keyword>
<dbReference type="InterPro" id="IPR002577">
    <property type="entry name" value="HTH_HxlR"/>
</dbReference>
<dbReference type="InterPro" id="IPR036388">
    <property type="entry name" value="WH-like_DNA-bd_sf"/>
</dbReference>
<dbReference type="Pfam" id="PF01638">
    <property type="entry name" value="HxlR"/>
    <property type="match status" value="1"/>
</dbReference>
<protein>
    <submittedName>
        <fullName evidence="5">Transcriptional regulator</fullName>
    </submittedName>
</protein>
<dbReference type="AlphaFoldDB" id="A0A3M2HRN9"/>
<proteinExistence type="predicted"/>
<evidence type="ECO:0000256" key="1">
    <source>
        <dbReference type="ARBA" id="ARBA00023015"/>
    </source>
</evidence>
<accession>A0A3M2HRN9</accession>
<dbReference type="InterPro" id="IPR036390">
    <property type="entry name" value="WH_DNA-bd_sf"/>
</dbReference>
<organism evidence="5 6">
    <name type="scientific">Stutzerimonas zhaodongensis</name>
    <dbReference type="NCBI Taxonomy" id="1176257"/>
    <lineage>
        <taxon>Bacteria</taxon>
        <taxon>Pseudomonadati</taxon>
        <taxon>Pseudomonadota</taxon>
        <taxon>Gammaproteobacteria</taxon>
        <taxon>Pseudomonadales</taxon>
        <taxon>Pseudomonadaceae</taxon>
        <taxon>Stutzerimonas</taxon>
    </lineage>
</organism>
<dbReference type="PANTHER" id="PTHR33204">
    <property type="entry name" value="TRANSCRIPTIONAL REGULATOR, MARR FAMILY"/>
    <property type="match status" value="1"/>
</dbReference>
<dbReference type="OrthoDB" id="9807069at2"/>
<dbReference type="Gene3D" id="1.10.10.10">
    <property type="entry name" value="Winged helix-like DNA-binding domain superfamily/Winged helix DNA-binding domain"/>
    <property type="match status" value="1"/>
</dbReference>
<evidence type="ECO:0000313" key="6">
    <source>
        <dbReference type="Proteomes" id="UP000269774"/>
    </source>
</evidence>
<gene>
    <name evidence="5" type="ORF">EA797_06820</name>
</gene>
<sequence length="130" mass="14752">MQPGSDEEQWREDCAPRRVLEIFSTKWTSMILHTLHARHDGIARSGALHRSLPGISKKMLVQTLRELEASGLIERHTLDSVPPAVSYALSPLGKLMVQPIEMIYEWARQNAPALDQLQPRSTSRRRGQSE</sequence>
<dbReference type="Proteomes" id="UP000269774">
    <property type="component" value="Unassembled WGS sequence"/>
</dbReference>
<dbReference type="GO" id="GO:0003677">
    <property type="term" value="F:DNA binding"/>
    <property type="evidence" value="ECO:0007669"/>
    <property type="project" value="UniProtKB-KW"/>
</dbReference>
<keyword evidence="2" id="KW-0238">DNA-binding</keyword>
<keyword evidence="6" id="KW-1185">Reference proteome</keyword>
<dbReference type="PANTHER" id="PTHR33204:SF18">
    <property type="entry name" value="TRANSCRIPTIONAL REGULATORY PROTEIN"/>
    <property type="match status" value="1"/>
</dbReference>
<dbReference type="RefSeq" id="WP_122164361.1">
    <property type="nucleotide sequence ID" value="NZ_JAMOIB010000001.1"/>
</dbReference>